<dbReference type="EMBL" id="CP025001">
    <property type="protein sequence ID" value="AUJ76333.1"/>
    <property type="molecule type" value="Genomic_DNA"/>
</dbReference>
<name>A0AAI8MZE5_9BACI</name>
<evidence type="ECO:0000256" key="1">
    <source>
        <dbReference type="SAM" id="Phobius"/>
    </source>
</evidence>
<feature type="transmembrane region" description="Helical" evidence="1">
    <location>
        <begin position="134"/>
        <end position="153"/>
    </location>
</feature>
<dbReference type="NCBIfam" id="TIGR02206">
    <property type="entry name" value="intg_mem_TP0381"/>
    <property type="match status" value="1"/>
</dbReference>
<gene>
    <name evidence="2" type="ORF">CWD84_05720</name>
</gene>
<dbReference type="InterPro" id="IPR011737">
    <property type="entry name" value="CHP02206_TP0381"/>
</dbReference>
<keyword evidence="3" id="KW-1185">Reference proteome</keyword>
<feature type="transmembrane region" description="Helical" evidence="1">
    <location>
        <begin position="20"/>
        <end position="38"/>
    </location>
</feature>
<sequence>MQKYFQLKSETGAFHLFSREHIFTLLIIGLLGAGVIVFRKKLHHGRPNRVFRYVLFILLAVSQISYHIWLLSQHVWSLKTSLPLQLSDLSVYLAMLMVMTKSKKLFAFLYFAGLGSAIQAMATPDLEAYSFPHFRYIVFFISHGCVFLACLFMAGAQKYRPSVRALWVSLLIVNLYGACVFLIDRVQNANYLYLMKKPKTASLLNVLGPWPWYLLSMEAAIVLSFFILYIPFWLLRKRA</sequence>
<keyword evidence="1" id="KW-1133">Transmembrane helix</keyword>
<feature type="transmembrane region" description="Helical" evidence="1">
    <location>
        <begin position="50"/>
        <end position="69"/>
    </location>
</feature>
<dbReference type="RefSeq" id="WP_060964507.1">
    <property type="nucleotide sequence ID" value="NZ_CP025001.1"/>
</dbReference>
<organism evidence="2 3">
    <name type="scientific">Bacillus siamensis</name>
    <dbReference type="NCBI Taxonomy" id="659243"/>
    <lineage>
        <taxon>Bacteria</taxon>
        <taxon>Bacillati</taxon>
        <taxon>Bacillota</taxon>
        <taxon>Bacilli</taxon>
        <taxon>Bacillales</taxon>
        <taxon>Bacillaceae</taxon>
        <taxon>Bacillus</taxon>
        <taxon>Bacillus amyloliquefaciens group</taxon>
    </lineage>
</organism>
<dbReference type="Pfam" id="PF14808">
    <property type="entry name" value="TMEM164"/>
    <property type="match status" value="1"/>
</dbReference>
<feature type="transmembrane region" description="Helical" evidence="1">
    <location>
        <begin position="165"/>
        <end position="183"/>
    </location>
</feature>
<protein>
    <submittedName>
        <fullName evidence="2">TIGR02206 family membrane protein</fullName>
    </submittedName>
</protein>
<keyword evidence="1" id="KW-0472">Membrane</keyword>
<feature type="transmembrane region" description="Helical" evidence="1">
    <location>
        <begin position="105"/>
        <end position="122"/>
    </location>
</feature>
<evidence type="ECO:0000313" key="3">
    <source>
        <dbReference type="Proteomes" id="UP000234366"/>
    </source>
</evidence>
<feature type="transmembrane region" description="Helical" evidence="1">
    <location>
        <begin position="212"/>
        <end position="235"/>
    </location>
</feature>
<feature type="transmembrane region" description="Helical" evidence="1">
    <location>
        <begin position="81"/>
        <end position="98"/>
    </location>
</feature>
<keyword evidence="1" id="KW-0812">Transmembrane</keyword>
<dbReference type="Proteomes" id="UP000234366">
    <property type="component" value="Chromosome"/>
</dbReference>
<dbReference type="KEGG" id="bsia:CWD84_05720"/>
<proteinExistence type="predicted"/>
<evidence type="ECO:0000313" key="2">
    <source>
        <dbReference type="EMBL" id="AUJ76333.1"/>
    </source>
</evidence>
<dbReference type="AlphaFoldDB" id="A0AAI8MZE5"/>
<accession>A0AAI8MZE5</accession>
<reference evidence="2 3" key="1">
    <citation type="submission" date="2017-11" db="EMBL/GenBank/DDBJ databases">
        <title>Genome sequence and genome mining of multiple bioactive secondary metabolites from a deep sea-derived Bacillus siamensis SCSIO 05746.</title>
        <authorList>
            <person name="Pan H.-Q."/>
            <person name="Ju J.-H."/>
        </authorList>
    </citation>
    <scope>NUCLEOTIDE SEQUENCE [LARGE SCALE GENOMIC DNA]</scope>
    <source>
        <strain evidence="2 3">SCSIO 05746</strain>
    </source>
</reference>